<dbReference type="Proteomes" id="UP000067683">
    <property type="component" value="Chromosome"/>
</dbReference>
<evidence type="ECO:0000313" key="1">
    <source>
        <dbReference type="EMBL" id="ALS74114.1"/>
    </source>
</evidence>
<accession>A0A0U2J6K1</accession>
<name>A0A0U2J6K1_9BACL</name>
<sequence>MVQQELQNVIDPTAPLQLINEGEDIAYIVYQFEAIVAADIEEDGETIKVNLNVAEEGNDVSEQTIYKLTLNEDHEIIEVFVDGEATPIDVVSRI</sequence>
<proteinExistence type="predicted"/>
<dbReference type="STRING" id="200991.AUC31_02070"/>
<keyword evidence="2" id="KW-1185">Reference proteome</keyword>
<reference evidence="1" key="1">
    <citation type="submission" date="2016-01" db="EMBL/GenBank/DDBJ databases">
        <title>Complete genome of Planococcus rifietoensis type strain M8.</title>
        <authorList>
            <person name="See-Too W.S."/>
        </authorList>
    </citation>
    <scope>NUCLEOTIDE SEQUENCE [LARGE SCALE GENOMIC DNA]</scope>
    <source>
        <strain evidence="1">M8</strain>
    </source>
</reference>
<evidence type="ECO:0000313" key="2">
    <source>
        <dbReference type="Proteomes" id="UP000067683"/>
    </source>
</evidence>
<gene>
    <name evidence="1" type="ORF">AUC31_02070</name>
</gene>
<dbReference type="EMBL" id="CP013659">
    <property type="protein sequence ID" value="ALS74114.1"/>
    <property type="molecule type" value="Genomic_DNA"/>
</dbReference>
<protein>
    <submittedName>
        <fullName evidence="1">Uncharacterized protein</fullName>
    </submittedName>
</protein>
<dbReference type="AlphaFoldDB" id="A0A0U2J6K1"/>
<organism evidence="1 2">
    <name type="scientific">Planococcus rifietoensis</name>
    <dbReference type="NCBI Taxonomy" id="200991"/>
    <lineage>
        <taxon>Bacteria</taxon>
        <taxon>Bacillati</taxon>
        <taxon>Bacillota</taxon>
        <taxon>Bacilli</taxon>
        <taxon>Bacillales</taxon>
        <taxon>Caryophanaceae</taxon>
        <taxon>Planococcus</taxon>
    </lineage>
</organism>
<dbReference type="KEGG" id="prt:AUC31_02070"/>